<proteinExistence type="predicted"/>
<name>A0A654FGY8_ARATH</name>
<reference evidence="1 2" key="1">
    <citation type="submission" date="2019-11" db="EMBL/GenBank/DDBJ databases">
        <authorList>
            <person name="Jiao W.-B."/>
            <person name="Schneeberger K."/>
        </authorList>
    </citation>
    <scope>NUCLEOTIDE SEQUENCE [LARGE SCALE GENOMIC DNA]</scope>
    <source>
        <strain evidence="2">cv. An-1</strain>
    </source>
</reference>
<evidence type="ECO:0008006" key="3">
    <source>
        <dbReference type="Google" id="ProtNLM"/>
    </source>
</evidence>
<sequence length="160" mass="17152">MIFYKSFTKNARNALLFSTSSFTEKEIVDKAQAEAKCWQSAQDRTLSQVAPSVNSREHLISSSSAPIACYTDTARNAVSFNAGLGWSFRSNTAPSESTITTAVTHRSLVSSAIEAEALAILPALTQARSLGFSFIPRSANCEADLLAKHALCAFVSNSVP</sequence>
<evidence type="ECO:0000313" key="1">
    <source>
        <dbReference type="EMBL" id="VYS59052.1"/>
    </source>
</evidence>
<accession>A0A654FGY8</accession>
<dbReference type="AlphaFoldDB" id="A0A654FGY8"/>
<protein>
    <recommendedName>
        <fullName evidence="3">RNase H type-1 domain-containing protein</fullName>
    </recommendedName>
</protein>
<dbReference type="EMBL" id="CACRSJ010000106">
    <property type="protein sequence ID" value="VYS59052.1"/>
    <property type="molecule type" value="Genomic_DNA"/>
</dbReference>
<organism evidence="1 2">
    <name type="scientific">Arabidopsis thaliana</name>
    <name type="common">Mouse-ear cress</name>
    <dbReference type="NCBI Taxonomy" id="3702"/>
    <lineage>
        <taxon>Eukaryota</taxon>
        <taxon>Viridiplantae</taxon>
        <taxon>Streptophyta</taxon>
        <taxon>Embryophyta</taxon>
        <taxon>Tracheophyta</taxon>
        <taxon>Spermatophyta</taxon>
        <taxon>Magnoliopsida</taxon>
        <taxon>eudicotyledons</taxon>
        <taxon>Gunneridae</taxon>
        <taxon>Pentapetalae</taxon>
        <taxon>rosids</taxon>
        <taxon>malvids</taxon>
        <taxon>Brassicales</taxon>
        <taxon>Brassicaceae</taxon>
        <taxon>Camelineae</taxon>
        <taxon>Arabidopsis</taxon>
    </lineage>
</organism>
<gene>
    <name evidence="1" type="ORF">AN1_LOCUS14494</name>
</gene>
<dbReference type="PANTHER" id="PTHR34146">
    <property type="entry name" value="POLYNUCLEOTIDYL TRANSFERASE, RIBONUCLEASE H-LIKE SUPERFAMILY PROTEIN-RELATED"/>
    <property type="match status" value="1"/>
</dbReference>
<evidence type="ECO:0000313" key="2">
    <source>
        <dbReference type="Proteomes" id="UP000426265"/>
    </source>
</evidence>
<dbReference type="PANTHER" id="PTHR34146:SF3">
    <property type="entry name" value="POLYNUCLEOTIDYL TRANSFERASE, RIBONUCLEASE H-LIKE SUPERFAMILY PROTEIN"/>
    <property type="match status" value="1"/>
</dbReference>
<dbReference type="ExpressionAtlas" id="A0A654FGY8">
    <property type="expression patterns" value="baseline and differential"/>
</dbReference>
<dbReference type="Proteomes" id="UP000426265">
    <property type="component" value="Unassembled WGS sequence"/>
</dbReference>